<dbReference type="OrthoDB" id="6508679at2759"/>
<comment type="caution">
    <text evidence="2">The sequence shown here is derived from an EMBL/GenBank/DDBJ whole genome shotgun (WGS) entry which is preliminary data.</text>
</comment>
<gene>
    <name evidence="2" type="ORF">HPB48_001636</name>
</gene>
<feature type="chain" id="PRO_5039894810" evidence="1">
    <location>
        <begin position="25"/>
        <end position="210"/>
    </location>
</feature>
<dbReference type="AlphaFoldDB" id="A0A9J6FYK8"/>
<sequence length="210" mass="24146">MIVISVATFCLFRLPLQQVGDTTAEDAHSVEGHIKAMKQEMKKAVPNEERLRDSMARTFESRRQYIAEERPLLRDLFERYPALASKEEVKRLWVDCAFYYHVFWCAFQIFREFERLGGHSPLEALTHVANTHMNALLDVAGNRVEARTHEILDKARESSTEDQEGENAAFPSCCRMLLPVPVPHQGMRQHLLLLAGEALKDHAECMQPLR</sequence>
<organism evidence="2 3">
    <name type="scientific">Haemaphysalis longicornis</name>
    <name type="common">Bush tick</name>
    <dbReference type="NCBI Taxonomy" id="44386"/>
    <lineage>
        <taxon>Eukaryota</taxon>
        <taxon>Metazoa</taxon>
        <taxon>Ecdysozoa</taxon>
        <taxon>Arthropoda</taxon>
        <taxon>Chelicerata</taxon>
        <taxon>Arachnida</taxon>
        <taxon>Acari</taxon>
        <taxon>Parasitiformes</taxon>
        <taxon>Ixodida</taxon>
        <taxon>Ixodoidea</taxon>
        <taxon>Ixodidae</taxon>
        <taxon>Haemaphysalinae</taxon>
        <taxon>Haemaphysalis</taxon>
    </lineage>
</organism>
<reference evidence="2 3" key="1">
    <citation type="journal article" date="2020" name="Cell">
        <title>Large-Scale Comparative Analyses of Tick Genomes Elucidate Their Genetic Diversity and Vector Capacities.</title>
        <authorList>
            <consortium name="Tick Genome and Microbiome Consortium (TIGMIC)"/>
            <person name="Jia N."/>
            <person name="Wang J."/>
            <person name="Shi W."/>
            <person name="Du L."/>
            <person name="Sun Y."/>
            <person name="Zhan W."/>
            <person name="Jiang J.F."/>
            <person name="Wang Q."/>
            <person name="Zhang B."/>
            <person name="Ji P."/>
            <person name="Bell-Sakyi L."/>
            <person name="Cui X.M."/>
            <person name="Yuan T.T."/>
            <person name="Jiang B.G."/>
            <person name="Yang W.F."/>
            <person name="Lam T.T."/>
            <person name="Chang Q.C."/>
            <person name="Ding S.J."/>
            <person name="Wang X.J."/>
            <person name="Zhu J.G."/>
            <person name="Ruan X.D."/>
            <person name="Zhao L."/>
            <person name="Wei J.T."/>
            <person name="Ye R.Z."/>
            <person name="Que T.C."/>
            <person name="Du C.H."/>
            <person name="Zhou Y.H."/>
            <person name="Cheng J.X."/>
            <person name="Dai P.F."/>
            <person name="Guo W.B."/>
            <person name="Han X.H."/>
            <person name="Huang E.J."/>
            <person name="Li L.F."/>
            <person name="Wei W."/>
            <person name="Gao Y.C."/>
            <person name="Liu J.Z."/>
            <person name="Shao H.Z."/>
            <person name="Wang X."/>
            <person name="Wang C.C."/>
            <person name="Yang T.C."/>
            <person name="Huo Q.B."/>
            <person name="Li W."/>
            <person name="Chen H.Y."/>
            <person name="Chen S.E."/>
            <person name="Zhou L.G."/>
            <person name="Ni X.B."/>
            <person name="Tian J.H."/>
            <person name="Sheng Y."/>
            <person name="Liu T."/>
            <person name="Pan Y.S."/>
            <person name="Xia L.Y."/>
            <person name="Li J."/>
            <person name="Zhao F."/>
            <person name="Cao W.C."/>
        </authorList>
    </citation>
    <scope>NUCLEOTIDE SEQUENCE [LARGE SCALE GENOMIC DNA]</scope>
    <source>
        <strain evidence="2">HaeL-2018</strain>
    </source>
</reference>
<evidence type="ECO:0000313" key="3">
    <source>
        <dbReference type="Proteomes" id="UP000821853"/>
    </source>
</evidence>
<evidence type="ECO:0000256" key="1">
    <source>
        <dbReference type="SAM" id="SignalP"/>
    </source>
</evidence>
<dbReference type="Proteomes" id="UP000821853">
    <property type="component" value="Chromosome 2"/>
</dbReference>
<dbReference type="EMBL" id="JABSTR010000004">
    <property type="protein sequence ID" value="KAH9367544.1"/>
    <property type="molecule type" value="Genomic_DNA"/>
</dbReference>
<evidence type="ECO:0000313" key="2">
    <source>
        <dbReference type="EMBL" id="KAH9367544.1"/>
    </source>
</evidence>
<dbReference type="VEuPathDB" id="VectorBase:HLOH_062728"/>
<keyword evidence="1" id="KW-0732">Signal</keyword>
<name>A0A9J6FYK8_HAELO</name>
<protein>
    <submittedName>
        <fullName evidence="2">Uncharacterized protein</fullName>
    </submittedName>
</protein>
<accession>A0A9J6FYK8</accession>
<keyword evidence="3" id="KW-1185">Reference proteome</keyword>
<proteinExistence type="predicted"/>
<feature type="signal peptide" evidence="1">
    <location>
        <begin position="1"/>
        <end position="24"/>
    </location>
</feature>